<evidence type="ECO:0000256" key="5">
    <source>
        <dbReference type="ARBA" id="ARBA00022692"/>
    </source>
</evidence>
<dbReference type="SUPFAM" id="SSF55486">
    <property type="entry name" value="Metalloproteases ('zincins'), catalytic domain"/>
    <property type="match status" value="1"/>
</dbReference>
<evidence type="ECO:0000313" key="16">
    <source>
        <dbReference type="Ensembl" id="ENSPFOP00000003657.2"/>
    </source>
</evidence>
<comment type="subcellular location">
    <subcellularLocation>
        <location evidence="2">Membrane</location>
        <topology evidence="2">Multi-pass membrane protein</topology>
    </subcellularLocation>
</comment>
<evidence type="ECO:0000313" key="17">
    <source>
        <dbReference type="Proteomes" id="UP000028760"/>
    </source>
</evidence>
<feature type="transmembrane region" description="Helical" evidence="12">
    <location>
        <begin position="200"/>
        <end position="225"/>
    </location>
</feature>
<dbReference type="eggNOG" id="KOG3624">
    <property type="taxonomic scope" value="Eukaryota"/>
</dbReference>
<feature type="transmembrane region" description="Helical" evidence="12">
    <location>
        <begin position="164"/>
        <end position="188"/>
    </location>
</feature>
<dbReference type="InterPro" id="IPR024079">
    <property type="entry name" value="MetalloPept_cat_dom_sf"/>
</dbReference>
<protein>
    <submittedName>
        <fullName evidence="16">Phosphate regulating endopeptidase homolog, X-linked</fullName>
    </submittedName>
</protein>
<dbReference type="InterPro" id="IPR008915">
    <property type="entry name" value="Peptidase_M50"/>
</dbReference>
<dbReference type="InterPro" id="IPR008753">
    <property type="entry name" value="Peptidase_M13_N"/>
</dbReference>
<dbReference type="GO" id="GO:0004222">
    <property type="term" value="F:metalloendopeptidase activity"/>
    <property type="evidence" value="ECO:0007669"/>
    <property type="project" value="InterPro"/>
</dbReference>
<dbReference type="eggNOG" id="KOG2921">
    <property type="taxonomic scope" value="Eukaryota"/>
</dbReference>
<evidence type="ECO:0000256" key="11">
    <source>
        <dbReference type="ARBA" id="ARBA00023136"/>
    </source>
</evidence>
<dbReference type="Ensembl" id="ENSPFOT00000003664.2">
    <property type="protein sequence ID" value="ENSPFOP00000003657.2"/>
    <property type="gene ID" value="ENSPFOG00000003632.2"/>
</dbReference>
<evidence type="ECO:0000256" key="2">
    <source>
        <dbReference type="ARBA" id="ARBA00004141"/>
    </source>
</evidence>
<dbReference type="Pfam" id="PF01431">
    <property type="entry name" value="Peptidase_M13"/>
    <property type="match status" value="1"/>
</dbReference>
<feature type="domain" description="Peptidase M13 N-terminal" evidence="15">
    <location>
        <begin position="431"/>
        <end position="832"/>
    </location>
</feature>
<keyword evidence="10" id="KW-0482">Metalloprotease</keyword>
<feature type="transmembrane region" description="Helical" evidence="12">
    <location>
        <begin position="72"/>
        <end position="95"/>
    </location>
</feature>
<evidence type="ECO:0000256" key="6">
    <source>
        <dbReference type="ARBA" id="ARBA00022723"/>
    </source>
</evidence>
<dbReference type="InterPro" id="IPR042089">
    <property type="entry name" value="Peptidase_M13_dom_2"/>
</dbReference>
<dbReference type="STRING" id="48698.ENSPFOP00000003657"/>
<evidence type="ECO:0000256" key="9">
    <source>
        <dbReference type="ARBA" id="ARBA00022989"/>
    </source>
</evidence>
<dbReference type="EMBL" id="AYCK01006287">
    <property type="status" value="NOT_ANNOTATED_CDS"/>
    <property type="molecule type" value="Genomic_DNA"/>
</dbReference>
<keyword evidence="17" id="KW-1185">Reference proteome</keyword>
<dbReference type="EMBL" id="AYCK01006288">
    <property type="status" value="NOT_ANNOTATED_CDS"/>
    <property type="molecule type" value="Genomic_DNA"/>
</dbReference>
<evidence type="ECO:0000256" key="3">
    <source>
        <dbReference type="ARBA" id="ARBA00009989"/>
    </source>
</evidence>
<evidence type="ECO:0000256" key="8">
    <source>
        <dbReference type="ARBA" id="ARBA00022833"/>
    </source>
</evidence>
<feature type="transmembrane region" description="Helical" evidence="12">
    <location>
        <begin position="6"/>
        <end position="24"/>
    </location>
</feature>
<keyword evidence="11 12" id="KW-0472">Membrane</keyword>
<dbReference type="Proteomes" id="UP000028760">
    <property type="component" value="Unassembled WGS sequence"/>
</dbReference>
<reference evidence="17" key="1">
    <citation type="submission" date="2013-10" db="EMBL/GenBank/DDBJ databases">
        <authorList>
            <person name="Schartl M."/>
            <person name="Warren W."/>
        </authorList>
    </citation>
    <scope>NUCLEOTIDE SEQUENCE [LARGE SCALE GENOMIC DNA]</scope>
    <source>
        <strain evidence="17">female</strain>
    </source>
</reference>
<dbReference type="Pfam" id="PF05649">
    <property type="entry name" value="Peptidase_M13_N"/>
    <property type="match status" value="1"/>
</dbReference>
<keyword evidence="6" id="KW-0479">Metal-binding</keyword>
<dbReference type="Pfam" id="PF02163">
    <property type="entry name" value="Peptidase_M50"/>
    <property type="match status" value="1"/>
</dbReference>
<dbReference type="GO" id="GO:0016485">
    <property type="term" value="P:protein processing"/>
    <property type="evidence" value="ECO:0007669"/>
    <property type="project" value="TreeGrafter"/>
</dbReference>
<dbReference type="CDD" id="cd06775">
    <property type="entry name" value="cpPDZ_MBTPS2-like"/>
    <property type="match status" value="1"/>
</dbReference>
<keyword evidence="9 12" id="KW-1133">Transmembrane helix</keyword>
<dbReference type="AlphaFoldDB" id="A0A087XD04"/>
<dbReference type="CDD" id="cd06162">
    <property type="entry name" value="S2P-M50_PDZ_SREBP"/>
    <property type="match status" value="1"/>
</dbReference>
<feature type="domain" description="Peptidase M50" evidence="14">
    <location>
        <begin position="134"/>
        <end position="269"/>
    </location>
</feature>
<feature type="domain" description="Peptidase M13 C-terminal" evidence="13">
    <location>
        <begin position="891"/>
        <end position="1096"/>
    </location>
</feature>
<dbReference type="Gene3D" id="3.40.390.10">
    <property type="entry name" value="Collagenase (Catalytic Domain)"/>
    <property type="match status" value="1"/>
</dbReference>
<dbReference type="PRINTS" id="PR00786">
    <property type="entry name" value="NEPRILYSIN"/>
</dbReference>
<organism evidence="16 17">
    <name type="scientific">Poecilia formosa</name>
    <name type="common">Amazon molly</name>
    <name type="synonym">Limia formosa</name>
    <dbReference type="NCBI Taxonomy" id="48698"/>
    <lineage>
        <taxon>Eukaryota</taxon>
        <taxon>Metazoa</taxon>
        <taxon>Chordata</taxon>
        <taxon>Craniata</taxon>
        <taxon>Vertebrata</taxon>
        <taxon>Euteleostomi</taxon>
        <taxon>Actinopterygii</taxon>
        <taxon>Neopterygii</taxon>
        <taxon>Teleostei</taxon>
        <taxon>Neoteleostei</taxon>
        <taxon>Acanthomorphata</taxon>
        <taxon>Ovalentaria</taxon>
        <taxon>Atherinomorphae</taxon>
        <taxon>Cyprinodontiformes</taxon>
        <taxon>Poeciliidae</taxon>
        <taxon>Poeciliinae</taxon>
        <taxon>Poecilia</taxon>
    </lineage>
</organism>
<dbReference type="PANTHER" id="PTHR11733:SF133">
    <property type="entry name" value="PHOSPHATE-REGULATING NEUTRAL ENDOPEPTIDASE PHEX"/>
    <property type="match status" value="1"/>
</dbReference>
<evidence type="ECO:0000256" key="10">
    <source>
        <dbReference type="ARBA" id="ARBA00023049"/>
    </source>
</evidence>
<dbReference type="GO" id="GO:0005886">
    <property type="term" value="C:plasma membrane"/>
    <property type="evidence" value="ECO:0007669"/>
    <property type="project" value="TreeGrafter"/>
</dbReference>
<evidence type="ECO:0000256" key="12">
    <source>
        <dbReference type="SAM" id="Phobius"/>
    </source>
</evidence>
<feature type="transmembrane region" description="Helical" evidence="12">
    <location>
        <begin position="132"/>
        <end position="152"/>
    </location>
</feature>
<dbReference type="GeneTree" id="ENSGT00940000157313"/>
<dbReference type="PROSITE" id="PS51885">
    <property type="entry name" value="NEPRILYSIN"/>
    <property type="match status" value="1"/>
</dbReference>
<dbReference type="Gene3D" id="1.10.1380.10">
    <property type="entry name" value="Neutral endopeptidase , domain2"/>
    <property type="match status" value="1"/>
</dbReference>
<proteinExistence type="inferred from homology"/>
<keyword evidence="4" id="KW-0645">Protease</keyword>
<dbReference type="OMA" id="HIWLKSQ"/>
<evidence type="ECO:0000259" key="14">
    <source>
        <dbReference type="Pfam" id="PF02163"/>
    </source>
</evidence>
<comment type="similarity">
    <text evidence="3">Belongs to the peptidase M50A family.</text>
</comment>
<dbReference type="InterPro" id="IPR036034">
    <property type="entry name" value="PDZ_sf"/>
</dbReference>
<evidence type="ECO:0000256" key="4">
    <source>
        <dbReference type="ARBA" id="ARBA00022670"/>
    </source>
</evidence>
<evidence type="ECO:0000256" key="1">
    <source>
        <dbReference type="ARBA" id="ARBA00001947"/>
    </source>
</evidence>
<keyword evidence="7" id="KW-0378">Hydrolase</keyword>
<comment type="cofactor">
    <cofactor evidence="1">
        <name>Zn(2+)</name>
        <dbReference type="ChEBI" id="CHEBI:29105"/>
    </cofactor>
</comment>
<dbReference type="GO" id="GO:0046872">
    <property type="term" value="F:metal ion binding"/>
    <property type="evidence" value="ECO:0007669"/>
    <property type="project" value="UniProtKB-KW"/>
</dbReference>
<reference evidence="16" key="2">
    <citation type="submission" date="2025-08" db="UniProtKB">
        <authorList>
            <consortium name="Ensembl"/>
        </authorList>
    </citation>
    <scope>IDENTIFICATION</scope>
</reference>
<sequence length="1102" mass="124805">MIPVSLLVFVMAGWCAVYLADTLLRSSATHRINYESWLASRGLMLSPFHVRWQTTMFNRLFAYCARINPRALYLWFSSGLVFGVAAMLGSVVLLVKTLQQTYAQMTTDNPRIGGQQTLQVVVPGVNLPTSQLAYFFIALLLSGVIHELGHAVAALRESVRVNGFGMFVFVVYPGAFVDLFTTHLNLISPAQQLRIFCAGVWHNFVLCVVALALLFLLPVLLFPVYATGVGAMVTEVVQGSAADGPRGLSVGDLVTRLEDCPVRGVEDWAGCLSQLSRAPQTGYCVPVAGLQPSWAHGRPFKRLDGTMDCCSNNSLTDLCFSYIKPQGRNSREREFACMPVRKMVTGTATCRSDDDCGVNSASVCVTPSLENQTRFIRVAHPPSPHMLFVGFPPHLQYAVSQKSSQEEFCLSPECIEAAGSILSKLDRSVDPCDDFYTFSCGGWLKENTIPEDSSSHGIYPWLRQHVDIRLKELLESPSDAKELQAVTKAKILYRSCMNESILEELDARPMLKMLRQPEFRWPVLGDGLGREYQWSPSQWSLLKTLAEMRNQHSKSVLIRLYVSPDDKNSSYYIIKLDQASLSLSSREDYTTNTSSALGNRAALLSLMVDAAVMLGAPKQAAQTQMEKALDFETKIAHILIPYENRTSENMYNKYTLSRLQRSMPQFDWLGFVKAVVESKDNPSLSISSSEPVIVRTPKYFKDLMKLINSTDSRTVANYIQWRTVFSKITTLSRRFLYRYLDFARVTTGTTSLTPRWDKCVNYVENSLVYATGRLFVDKHFQEDKKLMMEELIEGIRWAFIDMLEKENDWMDQQTKNKAIEKAHAVLPKVGYPEFILNDTYLTEDLEQLEFNEKDYYGNVMQTLKFIAQSDVSWLRRSVPRTEWFTNPTTVNAFYSSSTNQIRFPAGELQKPFFWGKEYPRSLSYGAIGVIVGHELTHGFDNNGRKYDKNGNLDQWWSETSVAAFTEKTQCMIDQYNDYYWEEAGLNVRGKRTLAENIADNGGIREAFRAYRRWVDKNRGGAEEPLLPGLELNNNQLFFLSYAHVRCNSYRPEAAREQIQSGAHSPPKYRVIGAMSNYEEFQKAFSCPQSSVMNRGAQSCRVW</sequence>
<reference evidence="16" key="3">
    <citation type="submission" date="2025-09" db="UniProtKB">
        <authorList>
            <consortium name="Ensembl"/>
        </authorList>
    </citation>
    <scope>IDENTIFICATION</scope>
</reference>
<name>A0A087XD04_POEFO</name>
<dbReference type="InterPro" id="IPR018497">
    <property type="entry name" value="Peptidase_M13_C"/>
</dbReference>
<keyword evidence="8" id="KW-0862">Zinc</keyword>
<evidence type="ECO:0000259" key="15">
    <source>
        <dbReference type="Pfam" id="PF05649"/>
    </source>
</evidence>
<evidence type="ECO:0000259" key="13">
    <source>
        <dbReference type="Pfam" id="PF01431"/>
    </source>
</evidence>
<dbReference type="SUPFAM" id="SSF50156">
    <property type="entry name" value="PDZ domain-like"/>
    <property type="match status" value="1"/>
</dbReference>
<evidence type="ECO:0000256" key="7">
    <source>
        <dbReference type="ARBA" id="ARBA00022801"/>
    </source>
</evidence>
<keyword evidence="5 12" id="KW-0812">Transmembrane</keyword>
<dbReference type="PANTHER" id="PTHR11733">
    <property type="entry name" value="ZINC METALLOPROTEASE FAMILY M13 NEPRILYSIN-RELATED"/>
    <property type="match status" value="1"/>
</dbReference>
<dbReference type="InterPro" id="IPR000718">
    <property type="entry name" value="Peptidase_M13"/>
</dbReference>
<dbReference type="CDD" id="cd08662">
    <property type="entry name" value="M13"/>
    <property type="match status" value="1"/>
</dbReference>
<accession>A0A087XD04</accession>